<keyword evidence="13" id="KW-1185">Reference proteome</keyword>
<dbReference type="PRINTS" id="PR01752">
    <property type="entry name" value="UREASE"/>
</dbReference>
<dbReference type="RefSeq" id="WP_263821977.1">
    <property type="nucleotide sequence ID" value="NZ_JAOXHK010000003.1"/>
</dbReference>
<dbReference type="InterPro" id="IPR050112">
    <property type="entry name" value="Urease_alpha_subunit"/>
</dbReference>
<evidence type="ECO:0000313" key="12">
    <source>
        <dbReference type="EMBL" id="MCV3728664.1"/>
    </source>
</evidence>
<keyword evidence="6 8" id="KW-0963">Cytoplasm</keyword>
<keyword evidence="3 6" id="KW-0479">Metal-binding</keyword>
<evidence type="ECO:0000256" key="9">
    <source>
        <dbReference type="RuleBase" id="RU000510"/>
    </source>
</evidence>
<dbReference type="Gene3D" id="2.30.40.10">
    <property type="entry name" value="Urease, subunit C, domain 1"/>
    <property type="match status" value="1"/>
</dbReference>
<dbReference type="PROSITE" id="PS51368">
    <property type="entry name" value="UREASE_3"/>
    <property type="match status" value="1"/>
</dbReference>
<feature type="binding site" evidence="6">
    <location>
        <position position="258"/>
    </location>
    <ligand>
        <name>Ni(2+)</name>
        <dbReference type="ChEBI" id="CHEBI:49786"/>
        <label>2</label>
    </ligand>
</feature>
<feature type="binding site" evidence="6">
    <location>
        <position position="147"/>
    </location>
    <ligand>
        <name>Ni(2+)</name>
        <dbReference type="ChEBI" id="CHEBI:49786"/>
        <label>1</label>
    </ligand>
</feature>
<dbReference type="InterPro" id="IPR011059">
    <property type="entry name" value="Metal-dep_hydrolase_composite"/>
</dbReference>
<dbReference type="Proteomes" id="UP001208245">
    <property type="component" value="Unassembled WGS sequence"/>
</dbReference>
<dbReference type="InterPro" id="IPR017950">
    <property type="entry name" value="Urease_AS"/>
</dbReference>
<evidence type="ECO:0000256" key="7">
    <source>
        <dbReference type="NCBIfam" id="TIGR01792"/>
    </source>
</evidence>
<dbReference type="PANTHER" id="PTHR43440:SF1">
    <property type="entry name" value="UREASE"/>
    <property type="match status" value="1"/>
</dbReference>
<feature type="binding site" description="via carbamate group" evidence="6">
    <location>
        <position position="229"/>
    </location>
    <ligand>
        <name>Ni(2+)</name>
        <dbReference type="ChEBI" id="CHEBI:49786"/>
        <label>1</label>
    </ligand>
</feature>
<evidence type="ECO:0000259" key="11">
    <source>
        <dbReference type="PROSITE" id="PS51368"/>
    </source>
</evidence>
<evidence type="ECO:0000313" key="13">
    <source>
        <dbReference type="Proteomes" id="UP001208245"/>
    </source>
</evidence>
<dbReference type="InterPro" id="IPR032466">
    <property type="entry name" value="Metal_Hydrolase"/>
</dbReference>
<feature type="binding site" evidence="6">
    <location>
        <position position="149"/>
    </location>
    <ligand>
        <name>Ni(2+)</name>
        <dbReference type="ChEBI" id="CHEBI:49786"/>
        <label>1</label>
    </ligand>
</feature>
<comment type="pathway">
    <text evidence="1 6">Nitrogen metabolism; urea degradation; CO(2) and NH(3) from urea (urease route): step 1/1.</text>
</comment>
<evidence type="ECO:0000256" key="2">
    <source>
        <dbReference type="ARBA" id="ARBA00022596"/>
    </source>
</evidence>
<evidence type="ECO:0000256" key="10">
    <source>
        <dbReference type="RuleBase" id="RU004158"/>
    </source>
</evidence>
<dbReference type="EMBL" id="JAOXHL010000003">
    <property type="protein sequence ID" value="MCV3728664.1"/>
    <property type="molecule type" value="Genomic_DNA"/>
</dbReference>
<dbReference type="EC" id="3.5.1.5" evidence="6 7"/>
<sequence>MFKISRKNYSDLFGITTGDSVRLGDTNLFIKVEKDYTTYGEESVFGGGKTLREGMGMNAQFTRDHSYVNEKTGKKVEVMDLVITNALILDYTGIYKADIGIRDGLIAAIGKSGNPHLTSDVDMVVGIATEACSGEGKIFTAGGLDTHVHFLEPEIAEVALDGGITTIIAGGTGMNDGSKATTVTPGKWWLKTQLQGADGLPINVGFLGKGQGLTDPILEQVAAGACGLKIHEDWGATGNAIDASLTVADKTDVAVSIHTDTLNESGFVEHTIAAMKGRVIHAYHTEGAGGGHAPDILESVKYSFCLPSSTNPTLPYTVNTIAEHLDMLMVCHHLNPKVPEDVAFADSRIRAQTIAAEDLLHDMGAISMTSSDTLAMGRIGEVATRTFQIADKMKAQFGLLKGDSEFSDNNRVKRYISKFTINPAIAHGIADYVGSIEVGKLADIVAWEPKFFAAKPFFVTKMGNIVRCLVGDPNASIPTCEPVLMRNQFAAIGTALNRCSVSFVSKLSLDKKPSVKEEYGLTKDCLPVRNCRNISKASMKFNDATPNLEVDAQTFEATVDLADLENWLEKPAAELAKTLRQTENGKYVLDAEPQTVLPLAQRYFLY</sequence>
<protein>
    <recommendedName>
        <fullName evidence="6 7">Urease subunit alpha</fullName>
        <ecNumber evidence="6 7">3.5.1.5</ecNumber>
    </recommendedName>
    <alternativeName>
        <fullName evidence="6">Urea amidohydrolase subunit alpha</fullName>
    </alternativeName>
</protein>
<comment type="similarity">
    <text evidence="6 10">Belongs to the metallo-dependent hydrolases superfamily. Urease alpha subunit family.</text>
</comment>
<keyword evidence="4 6" id="KW-0378">Hydrolase</keyword>
<dbReference type="NCBIfam" id="NF009686">
    <property type="entry name" value="PRK13207.1"/>
    <property type="match status" value="1"/>
</dbReference>
<feature type="active site" description="Proton donor" evidence="6 8">
    <location>
        <position position="332"/>
    </location>
</feature>
<comment type="PTM">
    <text evidence="6">Carboxylation allows a single lysine to coordinate two nickel ions.</text>
</comment>
<dbReference type="HAMAP" id="MF_01953">
    <property type="entry name" value="Urease_alpha"/>
    <property type="match status" value="1"/>
</dbReference>
<comment type="subcellular location">
    <subcellularLocation>
        <location evidence="6 8">Cytoplasm</location>
    </subcellularLocation>
</comment>
<feature type="binding site" description="via carbamate group" evidence="6">
    <location>
        <position position="229"/>
    </location>
    <ligand>
        <name>Ni(2+)</name>
        <dbReference type="ChEBI" id="CHEBI:49786"/>
        <label>2</label>
    </ligand>
</feature>
<dbReference type="SUPFAM" id="SSF51338">
    <property type="entry name" value="Composite domain of metallo-dependent hydrolases"/>
    <property type="match status" value="1"/>
</dbReference>
<dbReference type="Pfam" id="PF00449">
    <property type="entry name" value="Urease_alpha"/>
    <property type="match status" value="1"/>
</dbReference>
<dbReference type="Pfam" id="PF01979">
    <property type="entry name" value="Amidohydro_1"/>
    <property type="match status" value="1"/>
</dbReference>
<keyword evidence="2 6" id="KW-0533">Nickel</keyword>
<proteinExistence type="inferred from homology"/>
<dbReference type="CDD" id="cd00375">
    <property type="entry name" value="Urease_alpha"/>
    <property type="match status" value="1"/>
</dbReference>
<reference evidence="12 13" key="1">
    <citation type="journal article" date="2020" name="Int. J. Syst. Evol. Microbiol.">
        <title>Ureaplasma miroungigenitalium sp. nov. isolated from northern elephant seals (Mirounga angustirostris) and Ureaplasma zalophigenitalium sp. nov. isolated from California sea lions (Zalophus californianus).</title>
        <authorList>
            <person name="Volokhov D.V."/>
            <person name="Gulland F.M."/>
            <person name="Gao Y."/>
            <person name="Chizhikov V.E."/>
        </authorList>
    </citation>
    <scope>NUCLEOTIDE SEQUENCE [LARGE SCALE GENOMIC DNA]</scope>
    <source>
        <strain evidence="12 13">ES3182-GEN</strain>
    </source>
</reference>
<comment type="subunit">
    <text evidence="6">Heterotrimer of UreA (gamma), UreB (beta) and UreC (alpha) subunits. Three heterotrimers associate to form the active enzyme.</text>
</comment>
<dbReference type="PANTHER" id="PTHR43440">
    <property type="entry name" value="UREASE"/>
    <property type="match status" value="1"/>
</dbReference>
<accession>A0ABT3BN57</accession>
<dbReference type="PROSITE" id="PS00145">
    <property type="entry name" value="UREASE_2"/>
    <property type="match status" value="1"/>
</dbReference>
<dbReference type="GO" id="GO:0009039">
    <property type="term" value="F:urease activity"/>
    <property type="evidence" value="ECO:0007669"/>
    <property type="project" value="UniProtKB-EC"/>
</dbReference>
<name>A0ABT3BN57_9BACT</name>
<dbReference type="InterPro" id="IPR029754">
    <property type="entry name" value="Urease_Ni-bd"/>
</dbReference>
<comment type="catalytic activity">
    <reaction evidence="5 6 9">
        <text>urea + 2 H2O + H(+) = hydrogencarbonate + 2 NH4(+)</text>
        <dbReference type="Rhea" id="RHEA:20557"/>
        <dbReference type="ChEBI" id="CHEBI:15377"/>
        <dbReference type="ChEBI" id="CHEBI:15378"/>
        <dbReference type="ChEBI" id="CHEBI:16199"/>
        <dbReference type="ChEBI" id="CHEBI:17544"/>
        <dbReference type="ChEBI" id="CHEBI:28938"/>
        <dbReference type="EC" id="3.5.1.5"/>
    </reaction>
</comment>
<feature type="modified residue" description="N6-carboxylysine" evidence="6">
    <location>
        <position position="229"/>
    </location>
</feature>
<evidence type="ECO:0000256" key="4">
    <source>
        <dbReference type="ARBA" id="ARBA00022801"/>
    </source>
</evidence>
<comment type="cofactor">
    <cofactor evidence="6 9">
        <name>Ni cation</name>
        <dbReference type="ChEBI" id="CHEBI:25516"/>
    </cofactor>
    <text evidence="6 9">Binds 2 nickel ions per subunit.</text>
</comment>
<organism evidence="12 13">
    <name type="scientific">Ureaplasma miroungigenitalium</name>
    <dbReference type="NCBI Taxonomy" id="1042321"/>
    <lineage>
        <taxon>Bacteria</taxon>
        <taxon>Bacillati</taxon>
        <taxon>Mycoplasmatota</taxon>
        <taxon>Mycoplasmoidales</taxon>
        <taxon>Mycoplasmoidaceae</taxon>
        <taxon>Ureaplasma</taxon>
    </lineage>
</organism>
<dbReference type="NCBIfam" id="TIGR01792">
    <property type="entry name" value="urease_alph"/>
    <property type="match status" value="1"/>
</dbReference>
<feature type="binding site" evidence="6">
    <location>
        <position position="372"/>
    </location>
    <ligand>
        <name>Ni(2+)</name>
        <dbReference type="ChEBI" id="CHEBI:49786"/>
        <label>1</label>
    </ligand>
</feature>
<comment type="caution">
    <text evidence="12">The sequence shown here is derived from an EMBL/GenBank/DDBJ whole genome shotgun (WGS) entry which is preliminary data.</text>
</comment>
<feature type="binding site" evidence="6">
    <location>
        <position position="284"/>
    </location>
    <ligand>
        <name>Ni(2+)</name>
        <dbReference type="ChEBI" id="CHEBI:49786"/>
        <label>2</label>
    </ligand>
</feature>
<dbReference type="SUPFAM" id="SSF51556">
    <property type="entry name" value="Metallo-dependent hydrolases"/>
    <property type="match status" value="1"/>
</dbReference>
<dbReference type="InterPro" id="IPR006680">
    <property type="entry name" value="Amidohydro-rel"/>
</dbReference>
<feature type="domain" description="Urease" evidence="11">
    <location>
        <begin position="142"/>
        <end position="606"/>
    </location>
</feature>
<feature type="binding site" evidence="6 8">
    <location>
        <position position="231"/>
    </location>
    <ligand>
        <name>substrate</name>
    </ligand>
</feature>
<dbReference type="InterPro" id="IPR017951">
    <property type="entry name" value="Urease_asu_c"/>
</dbReference>
<evidence type="ECO:0000256" key="1">
    <source>
        <dbReference type="ARBA" id="ARBA00004897"/>
    </source>
</evidence>
<dbReference type="InterPro" id="IPR011612">
    <property type="entry name" value="Urease_alpha_N_dom"/>
</dbReference>
<evidence type="ECO:0000256" key="8">
    <source>
        <dbReference type="PROSITE-ProRule" id="PRU00700"/>
    </source>
</evidence>
<evidence type="ECO:0000256" key="5">
    <source>
        <dbReference type="ARBA" id="ARBA00047778"/>
    </source>
</evidence>
<dbReference type="InterPro" id="IPR005848">
    <property type="entry name" value="Urease_asu"/>
</dbReference>
<evidence type="ECO:0000256" key="3">
    <source>
        <dbReference type="ARBA" id="ARBA00022723"/>
    </source>
</evidence>
<evidence type="ECO:0000256" key="6">
    <source>
        <dbReference type="HAMAP-Rule" id="MF_01953"/>
    </source>
</evidence>
<dbReference type="PROSITE" id="PS01120">
    <property type="entry name" value="UREASE_1"/>
    <property type="match status" value="1"/>
</dbReference>
<gene>
    <name evidence="6 12" type="primary">ureC</name>
    <name evidence="12" type="ORF">OF376_02660</name>
</gene>
<dbReference type="Gene3D" id="3.20.20.140">
    <property type="entry name" value="Metal-dependent hydrolases"/>
    <property type="match status" value="1"/>
</dbReference>